<name>A0ACB1B4B0_MELEN</name>
<organism evidence="1 2">
    <name type="scientific">Meloidogyne enterolobii</name>
    <name type="common">Root-knot nematode worm</name>
    <name type="synonym">Meloidogyne mayaguensis</name>
    <dbReference type="NCBI Taxonomy" id="390850"/>
    <lineage>
        <taxon>Eukaryota</taxon>
        <taxon>Metazoa</taxon>
        <taxon>Ecdysozoa</taxon>
        <taxon>Nematoda</taxon>
        <taxon>Chromadorea</taxon>
        <taxon>Rhabditida</taxon>
        <taxon>Tylenchina</taxon>
        <taxon>Tylenchomorpha</taxon>
        <taxon>Tylenchoidea</taxon>
        <taxon>Meloidogynidae</taxon>
        <taxon>Meloidogyninae</taxon>
        <taxon>Meloidogyne</taxon>
    </lineage>
</organism>
<reference evidence="1" key="1">
    <citation type="submission" date="2023-11" db="EMBL/GenBank/DDBJ databases">
        <authorList>
            <person name="Poullet M."/>
        </authorList>
    </citation>
    <scope>NUCLEOTIDE SEQUENCE</scope>
    <source>
        <strain evidence="1">E1834</strain>
    </source>
</reference>
<keyword evidence="2" id="KW-1185">Reference proteome</keyword>
<proteinExistence type="predicted"/>
<dbReference type="EMBL" id="CAVMJV010000189">
    <property type="protein sequence ID" value="CAK5122625.1"/>
    <property type="molecule type" value="Genomic_DNA"/>
</dbReference>
<comment type="caution">
    <text evidence="1">The sequence shown here is derived from an EMBL/GenBank/DDBJ whole genome shotgun (WGS) entry which is preliminary data.</text>
</comment>
<dbReference type="Proteomes" id="UP001497535">
    <property type="component" value="Unassembled WGS sequence"/>
</dbReference>
<gene>
    <name evidence="1" type="ORF">MENTE1834_LOCUS47302</name>
</gene>
<sequence length="186" mass="22435">MKPPLFLLLFLFSTLFFVDSIPSDEDEMDSHDRAHTHRFNLNREPSHAYPPQQHHHEFGSNQAESSASLRRSRNNRHNRSQNRTNESAYNYNRRRMLSFNRRMAYDREYIQNLHLNYNRNLSLYSPQQQQINSGSTIIMSTYNFRKNIKIFIYSKIKINKEYATVTNFKSERSILQKFFRTTQKMQ</sequence>
<protein>
    <submittedName>
        <fullName evidence="1">Uncharacterized protein</fullName>
    </submittedName>
</protein>
<evidence type="ECO:0000313" key="1">
    <source>
        <dbReference type="EMBL" id="CAK5122625.1"/>
    </source>
</evidence>
<evidence type="ECO:0000313" key="2">
    <source>
        <dbReference type="Proteomes" id="UP001497535"/>
    </source>
</evidence>
<accession>A0ACB1B4B0</accession>